<dbReference type="AlphaFoldDB" id="A0A1I5WU77"/>
<organism evidence="1 2">
    <name type="scientific">Psychrobacillus psychrotolerans</name>
    <dbReference type="NCBI Taxonomy" id="126156"/>
    <lineage>
        <taxon>Bacteria</taxon>
        <taxon>Bacillati</taxon>
        <taxon>Bacillota</taxon>
        <taxon>Bacilli</taxon>
        <taxon>Bacillales</taxon>
        <taxon>Bacillaceae</taxon>
        <taxon>Psychrobacillus</taxon>
    </lineage>
</organism>
<dbReference type="InterPro" id="IPR050583">
    <property type="entry name" value="Mycobacterial_A85_antigen"/>
</dbReference>
<protein>
    <submittedName>
        <fullName evidence="1">Enterochelin esterase</fullName>
    </submittedName>
</protein>
<dbReference type="STRING" id="126156.SAMN05421670_1438"/>
<dbReference type="Proteomes" id="UP000198734">
    <property type="component" value="Unassembled WGS sequence"/>
</dbReference>
<dbReference type="Gene3D" id="3.40.50.1820">
    <property type="entry name" value="alpha/beta hydrolase"/>
    <property type="match status" value="1"/>
</dbReference>
<accession>A0A1I5WU77</accession>
<dbReference type="EMBL" id="FOXU01000001">
    <property type="protein sequence ID" value="SFQ23056.1"/>
    <property type="molecule type" value="Genomic_DNA"/>
</dbReference>
<dbReference type="Pfam" id="PF00756">
    <property type="entry name" value="Esterase"/>
    <property type="match status" value="1"/>
</dbReference>
<dbReference type="InterPro" id="IPR000801">
    <property type="entry name" value="Esterase-like"/>
</dbReference>
<dbReference type="PANTHER" id="PTHR48098">
    <property type="entry name" value="ENTEROCHELIN ESTERASE-RELATED"/>
    <property type="match status" value="1"/>
</dbReference>
<name>A0A1I5WU77_9BACI</name>
<dbReference type="OrthoDB" id="9803578at2"/>
<proteinExistence type="predicted"/>
<sequence>MNKGTIQDISFFSEALQEEMQLLIYLPPNYSPLYKYSVLIASDGKDYFQLGRISRMADELYEEQAIENLIIVGVPYKNVKDRRDKYHPDGSQFPAYKRFLAQELVPYIDENYPTYQVGMGRSLIGDSLAATVSLMTALAYPNTFGRVIMHSPLVNQAVIESVEKYKDVHAFSLYHVIGTEEKAVKTGDGLLTDFITPNRELHNLFKNKGFLTFYDELRGDHTWKLWQPDIKRALLQNFSL</sequence>
<dbReference type="SUPFAM" id="SSF53474">
    <property type="entry name" value="alpha/beta-Hydrolases"/>
    <property type="match status" value="1"/>
</dbReference>
<dbReference type="RefSeq" id="WP_093535538.1">
    <property type="nucleotide sequence ID" value="NZ_FOXU01000001.1"/>
</dbReference>
<evidence type="ECO:0000313" key="2">
    <source>
        <dbReference type="Proteomes" id="UP000198734"/>
    </source>
</evidence>
<dbReference type="InterPro" id="IPR029058">
    <property type="entry name" value="AB_hydrolase_fold"/>
</dbReference>
<dbReference type="PANTHER" id="PTHR48098:SF3">
    <property type="entry name" value="IRON(III) ENTEROBACTIN ESTERASE"/>
    <property type="match status" value="1"/>
</dbReference>
<reference evidence="2" key="1">
    <citation type="submission" date="2016-10" db="EMBL/GenBank/DDBJ databases">
        <authorList>
            <person name="Varghese N."/>
            <person name="Submissions S."/>
        </authorList>
    </citation>
    <scope>NUCLEOTIDE SEQUENCE [LARGE SCALE GENOMIC DNA]</scope>
    <source>
        <strain evidence="2">DSM 11706</strain>
    </source>
</reference>
<gene>
    <name evidence="1" type="ORF">SAMN05421670_1438</name>
</gene>
<evidence type="ECO:0000313" key="1">
    <source>
        <dbReference type="EMBL" id="SFQ23056.1"/>
    </source>
</evidence>
<keyword evidence="2" id="KW-1185">Reference proteome</keyword>